<dbReference type="Proteomes" id="UP001548189">
    <property type="component" value="Unassembled WGS sequence"/>
</dbReference>
<evidence type="ECO:0000313" key="3">
    <source>
        <dbReference type="Proteomes" id="UP001548189"/>
    </source>
</evidence>
<protein>
    <recommendedName>
        <fullName evidence="4">PepSY domain-containing protein</fullName>
    </recommendedName>
</protein>
<evidence type="ECO:0000313" key="2">
    <source>
        <dbReference type="EMBL" id="MET1254099.1"/>
    </source>
</evidence>
<evidence type="ECO:0008006" key="4">
    <source>
        <dbReference type="Google" id="ProtNLM"/>
    </source>
</evidence>
<reference evidence="2 3" key="1">
    <citation type="submission" date="2024-06" db="EMBL/GenBank/DDBJ databases">
        <authorList>
            <person name="Li F."/>
        </authorList>
    </citation>
    <scope>NUCLEOTIDE SEQUENCE [LARGE SCALE GENOMIC DNA]</scope>
    <source>
        <strain evidence="2 3">GXAS 311</strain>
    </source>
</reference>
<sequence length="177" mass="21365">MMKNTLLLILLIPFTLTQAAGFKNDKQVRVKNQSEQAKVYRHHQQNWHQPDYSHGTRLFTCYDSWNHHLKGKFTAEQQYFIELGGGRCHPVKRPREQHQLSEFYDYDFPIDNVYRAIDEIKDQYGLRRAKVVRSNNIQSGYKTFRYTLVFKVNGRKYREFRVKHNKRNGNIRHIYEI</sequence>
<feature type="chain" id="PRO_5045099733" description="PepSY domain-containing protein" evidence="1">
    <location>
        <begin position="20"/>
        <end position="177"/>
    </location>
</feature>
<keyword evidence="3" id="KW-1185">Reference proteome</keyword>
<organism evidence="2 3">
    <name type="scientific">Aliikangiella maris</name>
    <dbReference type="NCBI Taxonomy" id="3162458"/>
    <lineage>
        <taxon>Bacteria</taxon>
        <taxon>Pseudomonadati</taxon>
        <taxon>Pseudomonadota</taxon>
        <taxon>Gammaproteobacteria</taxon>
        <taxon>Oceanospirillales</taxon>
        <taxon>Pleioneaceae</taxon>
        <taxon>Aliikangiella</taxon>
    </lineage>
</organism>
<comment type="caution">
    <text evidence="2">The sequence shown here is derived from an EMBL/GenBank/DDBJ whole genome shotgun (WGS) entry which is preliminary data.</text>
</comment>
<evidence type="ECO:0000256" key="1">
    <source>
        <dbReference type="SAM" id="SignalP"/>
    </source>
</evidence>
<dbReference type="EMBL" id="JBEVCJ010000002">
    <property type="protein sequence ID" value="MET1254099.1"/>
    <property type="molecule type" value="Genomic_DNA"/>
</dbReference>
<proteinExistence type="predicted"/>
<accession>A0ABV2BQ81</accession>
<gene>
    <name evidence="2" type="ORF">ABVT43_03065</name>
</gene>
<name>A0ABV2BQ81_9GAMM</name>
<feature type="signal peptide" evidence="1">
    <location>
        <begin position="1"/>
        <end position="19"/>
    </location>
</feature>
<dbReference type="RefSeq" id="WP_353873648.1">
    <property type="nucleotide sequence ID" value="NZ_JBEVCJ010000002.1"/>
</dbReference>
<keyword evidence="1" id="KW-0732">Signal</keyword>